<name>A0A6A5TLP0_9PLEO</name>
<protein>
    <submittedName>
        <fullName evidence="4">Uncharacterized protein</fullName>
    </submittedName>
</protein>
<organism evidence="4 5">
    <name type="scientific">Byssothecium circinans</name>
    <dbReference type="NCBI Taxonomy" id="147558"/>
    <lineage>
        <taxon>Eukaryota</taxon>
        <taxon>Fungi</taxon>
        <taxon>Dikarya</taxon>
        <taxon>Ascomycota</taxon>
        <taxon>Pezizomycotina</taxon>
        <taxon>Dothideomycetes</taxon>
        <taxon>Pleosporomycetidae</taxon>
        <taxon>Pleosporales</taxon>
        <taxon>Massarineae</taxon>
        <taxon>Massarinaceae</taxon>
        <taxon>Byssothecium</taxon>
    </lineage>
</organism>
<dbReference type="InterPro" id="IPR054471">
    <property type="entry name" value="GPIID_WHD"/>
</dbReference>
<gene>
    <name evidence="4" type="ORF">CC80DRAFT_595683</name>
</gene>
<dbReference type="EMBL" id="ML977002">
    <property type="protein sequence ID" value="KAF1953793.1"/>
    <property type="molecule type" value="Genomic_DNA"/>
</dbReference>
<dbReference type="AlphaFoldDB" id="A0A6A5TLP0"/>
<sequence length="610" mass="67620">MADPLSAVGSVAGLVSLAIQLSQLSFQYVSGVKGSSKAWSAYIQELSTLITVLLKLQQASEHADAQTISHILPSPGVPADSIQECHKELDSLKSALSEKLVKRGLRRKLEMLAWPFSEPETEKKVLMLHHFSSLFGSALVADSLTVSVESYCHLKNERAIKDFNELLNWFKPKYDSLPLSSDTILESTCPGSRADLLSSRTYVEWRDSTGATTHQPMWIKGLPGAGKSVLSALIANDISNQSNTLVAHHFFRDSQEETLQDVLRHIAYQLLSQPTAVSQVAVSICEKKMARNASLLPKDLLDVICDIASTSGRVYMVMDGLDEFTQSAKLLKYLPQFVAAKAKIIISSRDLPSIATHMSNAKLIDARAESHDIELYAQWRLEDDSDIDEVLLTDAFQKDVAVKVAEQSKGSFLLARLVMNAVCDATTLKKIRNVLDHMPSTFEEAYRNTYDRILRLGQDRRALALAALCWVCNAKRPLDMVELQHAIASMEEIPEYTPESLEPATVILTSCLGLLVHSKSNHSVGLVHTSARGFVFKQLSLESQYSNVAVGRACIRYLSVPTMAKGRCQSLDELKTRIADMPFLDYATRYYGYHVLAVEDDLLIDLVDLL</sequence>
<dbReference type="InterPro" id="IPR056884">
    <property type="entry name" value="NPHP3-like_N"/>
</dbReference>
<dbReference type="PANTHER" id="PTHR10039:SF16">
    <property type="entry name" value="GPI INOSITOL-DEACYLASE"/>
    <property type="match status" value="1"/>
</dbReference>
<evidence type="ECO:0000256" key="1">
    <source>
        <dbReference type="ARBA" id="ARBA00022737"/>
    </source>
</evidence>
<dbReference type="PANTHER" id="PTHR10039">
    <property type="entry name" value="AMELOGENIN"/>
    <property type="match status" value="1"/>
</dbReference>
<feature type="domain" description="Nephrocystin 3-like N-terminal" evidence="3">
    <location>
        <begin position="192"/>
        <end position="349"/>
    </location>
</feature>
<dbReference type="Pfam" id="PF22939">
    <property type="entry name" value="WHD_GPIID"/>
    <property type="match status" value="1"/>
</dbReference>
<feature type="domain" description="GPI inositol-deacylase winged helix" evidence="2">
    <location>
        <begin position="458"/>
        <end position="545"/>
    </location>
</feature>
<dbReference type="InterPro" id="IPR027417">
    <property type="entry name" value="P-loop_NTPase"/>
</dbReference>
<keyword evidence="1" id="KW-0677">Repeat</keyword>
<evidence type="ECO:0000259" key="2">
    <source>
        <dbReference type="Pfam" id="PF22939"/>
    </source>
</evidence>
<dbReference type="Gene3D" id="3.40.50.300">
    <property type="entry name" value="P-loop containing nucleotide triphosphate hydrolases"/>
    <property type="match status" value="1"/>
</dbReference>
<dbReference type="SUPFAM" id="SSF52540">
    <property type="entry name" value="P-loop containing nucleoside triphosphate hydrolases"/>
    <property type="match status" value="1"/>
</dbReference>
<dbReference type="OrthoDB" id="3788444at2759"/>
<accession>A0A6A5TLP0</accession>
<dbReference type="Pfam" id="PF24883">
    <property type="entry name" value="NPHP3_N"/>
    <property type="match status" value="1"/>
</dbReference>
<keyword evidence="5" id="KW-1185">Reference proteome</keyword>
<reference evidence="4" key="1">
    <citation type="journal article" date="2020" name="Stud. Mycol.">
        <title>101 Dothideomycetes genomes: a test case for predicting lifestyles and emergence of pathogens.</title>
        <authorList>
            <person name="Haridas S."/>
            <person name="Albert R."/>
            <person name="Binder M."/>
            <person name="Bloem J."/>
            <person name="Labutti K."/>
            <person name="Salamov A."/>
            <person name="Andreopoulos B."/>
            <person name="Baker S."/>
            <person name="Barry K."/>
            <person name="Bills G."/>
            <person name="Bluhm B."/>
            <person name="Cannon C."/>
            <person name="Castanera R."/>
            <person name="Culley D."/>
            <person name="Daum C."/>
            <person name="Ezra D."/>
            <person name="Gonzalez J."/>
            <person name="Henrissat B."/>
            <person name="Kuo A."/>
            <person name="Liang C."/>
            <person name="Lipzen A."/>
            <person name="Lutzoni F."/>
            <person name="Magnuson J."/>
            <person name="Mondo S."/>
            <person name="Nolan M."/>
            <person name="Ohm R."/>
            <person name="Pangilinan J."/>
            <person name="Park H.-J."/>
            <person name="Ramirez L."/>
            <person name="Alfaro M."/>
            <person name="Sun H."/>
            <person name="Tritt A."/>
            <person name="Yoshinaga Y."/>
            <person name="Zwiers L.-H."/>
            <person name="Turgeon B."/>
            <person name="Goodwin S."/>
            <person name="Spatafora J."/>
            <person name="Crous P."/>
            <person name="Grigoriev I."/>
        </authorList>
    </citation>
    <scope>NUCLEOTIDE SEQUENCE</scope>
    <source>
        <strain evidence="4">CBS 675.92</strain>
    </source>
</reference>
<evidence type="ECO:0000313" key="4">
    <source>
        <dbReference type="EMBL" id="KAF1953793.1"/>
    </source>
</evidence>
<proteinExistence type="predicted"/>
<evidence type="ECO:0000259" key="3">
    <source>
        <dbReference type="Pfam" id="PF24883"/>
    </source>
</evidence>
<evidence type="ECO:0000313" key="5">
    <source>
        <dbReference type="Proteomes" id="UP000800035"/>
    </source>
</evidence>
<dbReference type="Proteomes" id="UP000800035">
    <property type="component" value="Unassembled WGS sequence"/>
</dbReference>